<dbReference type="Proteomes" id="UP000019151">
    <property type="component" value="Chromosome"/>
</dbReference>
<organism evidence="3 4">
    <name type="scientific">Gemmatirosa kalamazoonensis</name>
    <dbReference type="NCBI Taxonomy" id="861299"/>
    <lineage>
        <taxon>Bacteria</taxon>
        <taxon>Pseudomonadati</taxon>
        <taxon>Gemmatimonadota</taxon>
        <taxon>Gemmatimonadia</taxon>
        <taxon>Gemmatimonadales</taxon>
        <taxon>Gemmatimonadaceae</taxon>
        <taxon>Gemmatirosa</taxon>
    </lineage>
</organism>
<sequence>MRHRLVLALLLPAAVAAQPVDARVDSIFAFATPSTPGCAVAAARSGEVLFARGYGTADLEHDVPITRSTPFYLASVSKQFTAAAIDLLVLDGKLSLDDDVRKYVPELPSYGAPITLRHLMTHTSGLRDYLALFSLRGLDDHPITIAEFLETVAKQRALNFPTGEQYSYSNTGYVLLSIVVQRVSGKSLRDFARERIFGPLGMTSTQFRDRHDQLVKDRALAYARAAGGGYRLAVPYFDVVGDGGLFSTVEDLARWEGNFWDPRVGGAEWLTLEAMRGRLRDGTTIAYGAGLQHGVYRGEPIVEHGGSLGGYNTHLLRMPARRFSVAVLCNDNAKSASVLARQVADVFLPDLVAADRPAVAAAPTVVAPASAESVDRYAGAFFNDRTMTVRSISARGGKLYYLRGPTDSVELAPLGAGRFQLTGTPSAVALSRAADTLRLEIPGAPPSAYGRVAPVRTRDWRKYTGTYASDELGVTWRVDPPGGADSAIVLRSALGDSARAVPAFDDAFRAGGLFLRFARDRHGRVTDMLVSAGERARNVRFVRR</sequence>
<feature type="signal peptide" evidence="1">
    <location>
        <begin position="1"/>
        <end position="22"/>
    </location>
</feature>
<dbReference type="Pfam" id="PF00144">
    <property type="entry name" value="Beta-lactamase"/>
    <property type="match status" value="1"/>
</dbReference>
<dbReference type="PANTHER" id="PTHR46825">
    <property type="entry name" value="D-ALANYL-D-ALANINE-CARBOXYPEPTIDASE/ENDOPEPTIDASE AMPH"/>
    <property type="match status" value="1"/>
</dbReference>
<accession>W0REM8</accession>
<dbReference type="FunCoup" id="W0REM8">
    <property type="interactions" value="98"/>
</dbReference>
<feature type="chain" id="PRO_5004794230" evidence="1">
    <location>
        <begin position="23"/>
        <end position="544"/>
    </location>
</feature>
<dbReference type="PANTHER" id="PTHR46825:SF9">
    <property type="entry name" value="BETA-LACTAMASE-RELATED DOMAIN-CONTAINING PROTEIN"/>
    <property type="match status" value="1"/>
</dbReference>
<dbReference type="InParanoid" id="W0REM8"/>
<dbReference type="InterPro" id="IPR050491">
    <property type="entry name" value="AmpC-like"/>
</dbReference>
<evidence type="ECO:0000313" key="4">
    <source>
        <dbReference type="Proteomes" id="UP000019151"/>
    </source>
</evidence>
<evidence type="ECO:0000313" key="3">
    <source>
        <dbReference type="EMBL" id="AHG88902.1"/>
    </source>
</evidence>
<dbReference type="SUPFAM" id="SSF56601">
    <property type="entry name" value="beta-lactamase/transpeptidase-like"/>
    <property type="match status" value="1"/>
</dbReference>
<dbReference type="OrthoDB" id="5638366at2"/>
<reference evidence="3 4" key="1">
    <citation type="journal article" date="2014" name="Genome Announc.">
        <title>Genome Sequence and Methylome of Soil Bacterium Gemmatirosa kalamazoonensis KBS708T, a Member of the Rarely Cultivated Gemmatimonadetes Phylum.</title>
        <authorList>
            <person name="Debruyn J.M."/>
            <person name="Radosevich M."/>
            <person name="Wommack K.E."/>
            <person name="Polson S.W."/>
            <person name="Hauser L.J."/>
            <person name="Fawaz M.N."/>
            <person name="Korlach J."/>
            <person name="Tsai Y.C."/>
        </authorList>
    </citation>
    <scope>NUCLEOTIDE SEQUENCE [LARGE SCALE GENOMIC DNA]</scope>
    <source>
        <strain evidence="3 4">KBS708</strain>
    </source>
</reference>
<dbReference type="STRING" id="861299.J421_1365"/>
<evidence type="ECO:0000259" key="2">
    <source>
        <dbReference type="Pfam" id="PF00144"/>
    </source>
</evidence>
<keyword evidence="4" id="KW-1185">Reference proteome</keyword>
<proteinExistence type="predicted"/>
<name>W0REM8_9BACT</name>
<dbReference type="Gene3D" id="3.40.710.10">
    <property type="entry name" value="DD-peptidase/beta-lactamase superfamily"/>
    <property type="match status" value="1"/>
</dbReference>
<gene>
    <name evidence="3" type="ORF">J421_1365</name>
</gene>
<dbReference type="EMBL" id="CP007128">
    <property type="protein sequence ID" value="AHG88902.1"/>
    <property type="molecule type" value="Genomic_DNA"/>
</dbReference>
<dbReference type="AlphaFoldDB" id="W0REM8"/>
<dbReference type="InterPro" id="IPR012338">
    <property type="entry name" value="Beta-lactam/transpept-like"/>
</dbReference>
<dbReference type="RefSeq" id="WP_025410425.1">
    <property type="nucleotide sequence ID" value="NZ_CP007128.1"/>
</dbReference>
<dbReference type="InterPro" id="IPR001466">
    <property type="entry name" value="Beta-lactam-related"/>
</dbReference>
<protein>
    <submittedName>
        <fullName evidence="3">Beta-lactamase</fullName>
    </submittedName>
</protein>
<dbReference type="eggNOG" id="COG1680">
    <property type="taxonomic scope" value="Bacteria"/>
</dbReference>
<dbReference type="HOGENOM" id="CLU_020027_0_4_0"/>
<keyword evidence="1" id="KW-0732">Signal</keyword>
<dbReference type="KEGG" id="gba:J421_1365"/>
<evidence type="ECO:0000256" key="1">
    <source>
        <dbReference type="SAM" id="SignalP"/>
    </source>
</evidence>
<feature type="domain" description="Beta-lactamase-related" evidence="2">
    <location>
        <begin position="34"/>
        <end position="345"/>
    </location>
</feature>